<proteinExistence type="predicted"/>
<evidence type="ECO:0000313" key="1">
    <source>
        <dbReference type="EMBL" id="XCH46890.1"/>
    </source>
</evidence>
<dbReference type="AlphaFoldDB" id="A0AAU8GZ88"/>
<organism evidence="1">
    <name type="scientific">Thermodesulfovibrio autotrophicus</name>
    <dbReference type="NCBI Taxonomy" id="3118333"/>
    <lineage>
        <taxon>Bacteria</taxon>
        <taxon>Pseudomonadati</taxon>
        <taxon>Nitrospirota</taxon>
        <taxon>Thermodesulfovibrionia</taxon>
        <taxon>Thermodesulfovibrionales</taxon>
        <taxon>Thermodesulfovibrionaceae</taxon>
        <taxon>Thermodesulfovibrio</taxon>
    </lineage>
</organism>
<reference evidence="1" key="1">
    <citation type="submission" date="2024-01" db="EMBL/GenBank/DDBJ databases">
        <title>The first autotrophic representatives of the genus Thermodesulfovibrio.</title>
        <authorList>
            <person name="Maltseva A.I."/>
            <person name="Elcheninov A.G."/>
            <person name="Kublanov I.V."/>
            <person name="Lebedinsky A.V."/>
            <person name="Frolov E.N."/>
        </authorList>
    </citation>
    <scope>NUCLEOTIDE SEQUENCE</scope>
    <source>
        <strain evidence="1">3907-1M</strain>
    </source>
</reference>
<sequence length="112" mass="12933">MKKTFKFTLDTETDLDVIQIIERVPKAFRSQFLVEVVRIVSSNLVNYVLTQSQSKNLNLSEQVNINNKKQETPVQNHQVINNQAVDIQEVNNQEVNNKEKTRLNISKLFGGF</sequence>
<gene>
    <name evidence="1" type="ORF">V4D30_01095</name>
</gene>
<protein>
    <submittedName>
        <fullName evidence="1">Uncharacterized protein</fullName>
    </submittedName>
</protein>
<dbReference type="RefSeq" id="WP_353684415.1">
    <property type="nucleotide sequence ID" value="NZ_CP144373.1"/>
</dbReference>
<accession>A0AAU8GZ88</accession>
<dbReference type="EMBL" id="CP144373">
    <property type="protein sequence ID" value="XCH46890.1"/>
    <property type="molecule type" value="Genomic_DNA"/>
</dbReference>
<name>A0AAU8GZ88_9BACT</name>
<dbReference type="KEGG" id="taut:V4D30_01095"/>